<reference evidence="1 2" key="1">
    <citation type="submission" date="2019-03" db="EMBL/GenBank/DDBJ databases">
        <title>Genomic Encyclopedia of Archaeal and Bacterial Type Strains, Phase II (KMG-II): from individual species to whole genera.</title>
        <authorList>
            <person name="Goeker M."/>
        </authorList>
    </citation>
    <scope>NUCLEOTIDE SEQUENCE [LARGE SCALE GENOMIC DNA]</scope>
    <source>
        <strain evidence="1 2">DSM 22554</strain>
    </source>
</reference>
<dbReference type="EMBL" id="SMGO01000002">
    <property type="protein sequence ID" value="TCK83089.1"/>
    <property type="molecule type" value="Genomic_DNA"/>
</dbReference>
<evidence type="ECO:0000313" key="1">
    <source>
        <dbReference type="EMBL" id="TCK83089.1"/>
    </source>
</evidence>
<dbReference type="AlphaFoldDB" id="A0A4R1M0N7"/>
<gene>
    <name evidence="1" type="ORF">C8N28_1676</name>
</gene>
<name>A0A4R1M0N7_9SPHI</name>
<accession>A0A4R1M0N7</accession>
<comment type="caution">
    <text evidence="1">The sequence shown here is derived from an EMBL/GenBank/DDBJ whole genome shotgun (WGS) entry which is preliminary data.</text>
</comment>
<organism evidence="1 2">
    <name type="scientific">Albibacterium bauzanense</name>
    <dbReference type="NCBI Taxonomy" id="653929"/>
    <lineage>
        <taxon>Bacteria</taxon>
        <taxon>Pseudomonadati</taxon>
        <taxon>Bacteroidota</taxon>
        <taxon>Sphingobacteriia</taxon>
        <taxon>Sphingobacteriales</taxon>
        <taxon>Sphingobacteriaceae</taxon>
        <taxon>Albibacterium</taxon>
    </lineage>
</organism>
<protein>
    <submittedName>
        <fullName evidence="1">Uncharacterized protein</fullName>
    </submittedName>
</protein>
<sequence length="122" mass="14736">MRRFCTYILLITLMLQSFYRNIMFMEYQIHLPEYLSKCINKDKPELHCNGKCVLMEKIKENEQKEAKKNLVVYDYSALYVHKEHITLTIYQPNEESGEKSFSPYLIDYRFEYNTSIFRPPVS</sequence>
<evidence type="ECO:0000313" key="2">
    <source>
        <dbReference type="Proteomes" id="UP000294616"/>
    </source>
</evidence>
<dbReference type="Proteomes" id="UP000294616">
    <property type="component" value="Unassembled WGS sequence"/>
</dbReference>
<proteinExistence type="predicted"/>
<keyword evidence="2" id="KW-1185">Reference proteome</keyword>